<dbReference type="KEGG" id="tmar:MARIT_2556"/>
<dbReference type="InterPro" id="IPR003675">
    <property type="entry name" value="Rce1/LyrA-like_dom"/>
</dbReference>
<evidence type="ECO:0000313" key="3">
    <source>
        <dbReference type="EMBL" id="SFZ84112.1"/>
    </source>
</evidence>
<dbReference type="GO" id="GO:0006508">
    <property type="term" value="P:proteolysis"/>
    <property type="evidence" value="ECO:0007669"/>
    <property type="project" value="UniProtKB-KW"/>
</dbReference>
<proteinExistence type="predicted"/>
<dbReference type="GeneID" id="47724020"/>
<feature type="transmembrane region" description="Helical" evidence="1">
    <location>
        <begin position="237"/>
        <end position="253"/>
    </location>
</feature>
<feature type="transmembrane region" description="Helical" evidence="1">
    <location>
        <begin position="146"/>
        <end position="168"/>
    </location>
</feature>
<dbReference type="GO" id="GO:0004175">
    <property type="term" value="F:endopeptidase activity"/>
    <property type="evidence" value="ECO:0007669"/>
    <property type="project" value="UniProtKB-ARBA"/>
</dbReference>
<feature type="transmembrane region" description="Helical" evidence="1">
    <location>
        <begin position="29"/>
        <end position="46"/>
    </location>
</feature>
<feature type="transmembrane region" description="Helical" evidence="1">
    <location>
        <begin position="174"/>
        <end position="192"/>
    </location>
</feature>
<feature type="transmembrane region" description="Helical" evidence="1">
    <location>
        <begin position="213"/>
        <end position="231"/>
    </location>
</feature>
<evidence type="ECO:0000313" key="4">
    <source>
        <dbReference type="Proteomes" id="UP000231564"/>
    </source>
</evidence>
<dbReference type="RefSeq" id="WP_100211664.1">
    <property type="nucleotide sequence ID" value="NZ_CP138495.1"/>
</dbReference>
<keyword evidence="4" id="KW-1185">Reference proteome</keyword>
<dbReference type="Proteomes" id="UP000231564">
    <property type="component" value="Chromosome MARIT"/>
</dbReference>
<reference evidence="3 4" key="1">
    <citation type="submission" date="2016-11" db="EMBL/GenBank/DDBJ databases">
        <authorList>
            <person name="Jaros S."/>
            <person name="Januszkiewicz K."/>
            <person name="Wedrychowicz H."/>
        </authorList>
    </citation>
    <scope>NUCLEOTIDE SEQUENCE [LARGE SCALE GENOMIC DNA]</scope>
    <source>
        <strain evidence="3">NCIMB 2154T</strain>
    </source>
</reference>
<dbReference type="OrthoDB" id="5322702at2"/>
<keyword evidence="1" id="KW-0812">Transmembrane</keyword>
<feature type="transmembrane region" description="Helical" evidence="1">
    <location>
        <begin position="73"/>
        <end position="93"/>
    </location>
</feature>
<keyword evidence="1" id="KW-0472">Membrane</keyword>
<keyword evidence="3" id="KW-0378">Hydrolase</keyword>
<dbReference type="GO" id="GO:0080120">
    <property type="term" value="P:CAAX-box protein maturation"/>
    <property type="evidence" value="ECO:0007669"/>
    <property type="project" value="UniProtKB-ARBA"/>
</dbReference>
<gene>
    <name evidence="3" type="ORF">MARIT_2556</name>
</gene>
<feature type="transmembrane region" description="Helical" evidence="1">
    <location>
        <begin position="260"/>
        <end position="281"/>
    </location>
</feature>
<dbReference type="STRING" id="1349785.GCA_000509405_02377"/>
<dbReference type="Pfam" id="PF02517">
    <property type="entry name" value="Rce1-like"/>
    <property type="match status" value="1"/>
</dbReference>
<name>A0A2H1ECW5_9FLAO</name>
<accession>A0A2H1ECW5</accession>
<evidence type="ECO:0000256" key="1">
    <source>
        <dbReference type="SAM" id="Phobius"/>
    </source>
</evidence>
<keyword evidence="1" id="KW-1133">Transmembrane helix</keyword>
<feature type="transmembrane region" description="Helical" evidence="1">
    <location>
        <begin position="113"/>
        <end position="134"/>
    </location>
</feature>
<feature type="domain" description="CAAX prenyl protease 2/Lysostaphin resistance protein A-like" evidence="2">
    <location>
        <begin position="180"/>
        <end position="271"/>
    </location>
</feature>
<evidence type="ECO:0000259" key="2">
    <source>
        <dbReference type="Pfam" id="PF02517"/>
    </source>
</evidence>
<sequence length="283" mass="32270">MSLEIFAIYGFLLLSIIAIPFQKKLFKRIPIWTLLLSVSLLSAFLFKRTSVNSLAYTIIFGSVVYYYYKLKNLILFLTVILLAIPLFFHFPLLEFTNYNYIKGVILTPNAVPYSLYFNLDKTLIGIFIIGCNFQQKTFNFNKTGKLLARLLALMIVFLFISSSLIGYTKFEPKIPSFIGVWIITNLFFTCFAEEALFRGLIQQQINEALSGKYANILSITIASLLFGLAHFTGGVSYILLASIAGGFYGYIYYKSHRIESAIALHFIFNLVHLIFFTYPALKP</sequence>
<dbReference type="EMBL" id="LT634361">
    <property type="protein sequence ID" value="SFZ84112.1"/>
    <property type="molecule type" value="Genomic_DNA"/>
</dbReference>
<feature type="transmembrane region" description="Helical" evidence="1">
    <location>
        <begin position="6"/>
        <end position="22"/>
    </location>
</feature>
<protein>
    <submittedName>
        <fullName evidence="3">Metal-dependent membrane protease</fullName>
    </submittedName>
</protein>
<keyword evidence="3" id="KW-0645">Protease</keyword>
<organism evidence="3 4">
    <name type="scientific">Tenacibaculum maritimum NCIMB 2154</name>
    <dbReference type="NCBI Taxonomy" id="1349785"/>
    <lineage>
        <taxon>Bacteria</taxon>
        <taxon>Pseudomonadati</taxon>
        <taxon>Bacteroidota</taxon>
        <taxon>Flavobacteriia</taxon>
        <taxon>Flavobacteriales</taxon>
        <taxon>Flavobacteriaceae</taxon>
        <taxon>Tenacibaculum</taxon>
    </lineage>
</organism>
<feature type="transmembrane region" description="Helical" evidence="1">
    <location>
        <begin position="52"/>
        <end position="68"/>
    </location>
</feature>
<dbReference type="AlphaFoldDB" id="A0A2H1ECW5"/>